<sequence>MKRLLFSEISRDDLLQIARYIARDNPGRARSFVAELRMRCAQLTSLQNQGIAREDCAKGLKMITHGRYLIFYSILKSDVLIERVLHGARDITRLFDTPTTDQPQ</sequence>
<reference evidence="1" key="1">
    <citation type="submission" date="2021-06" db="EMBL/GenBank/DDBJ databases">
        <title>Updating the genus Pseudomonas: Description of 43 new species and partition of the Pseudomonas putida group.</title>
        <authorList>
            <person name="Girard L."/>
            <person name="Lood C."/>
            <person name="Vandamme P."/>
            <person name="Rokni-Zadeh H."/>
            <person name="Van Noort V."/>
            <person name="Hofte M."/>
            <person name="Lavigne R."/>
            <person name="De Mot R."/>
        </authorList>
    </citation>
    <scope>NUCLEOTIDE SEQUENCE</scope>
    <source>
        <strain evidence="1">SWRI88</strain>
    </source>
</reference>
<evidence type="ECO:0000313" key="1">
    <source>
        <dbReference type="EMBL" id="MBV4548273.1"/>
    </source>
</evidence>
<name>A0ABS6RQ11_9PSED</name>
<dbReference type="EMBL" id="JAHSTX010000001">
    <property type="protein sequence ID" value="MBV4548273.1"/>
    <property type="molecule type" value="Genomic_DNA"/>
</dbReference>
<organism evidence="1 2">
    <name type="scientific">Pseudomonas triticicola</name>
    <dbReference type="NCBI Taxonomy" id="2842345"/>
    <lineage>
        <taxon>Bacteria</taxon>
        <taxon>Pseudomonadati</taxon>
        <taxon>Pseudomonadota</taxon>
        <taxon>Gammaproteobacteria</taxon>
        <taxon>Pseudomonadales</taxon>
        <taxon>Pseudomonadaceae</taxon>
        <taxon>Pseudomonas</taxon>
    </lineage>
</organism>
<gene>
    <name evidence="1" type="ORF">KVG85_19420</name>
</gene>
<dbReference type="Pfam" id="PF05016">
    <property type="entry name" value="ParE_toxin"/>
    <property type="match status" value="1"/>
</dbReference>
<accession>A0ABS6RQ11</accession>
<proteinExistence type="predicted"/>
<comment type="caution">
    <text evidence="1">The sequence shown here is derived from an EMBL/GenBank/DDBJ whole genome shotgun (WGS) entry which is preliminary data.</text>
</comment>
<keyword evidence="2" id="KW-1185">Reference proteome</keyword>
<dbReference type="PANTHER" id="PTHR33755:SF6">
    <property type="entry name" value="PLASMID STABILIZATION SYSTEM PROTEIN"/>
    <property type="match status" value="1"/>
</dbReference>
<dbReference type="InterPro" id="IPR007712">
    <property type="entry name" value="RelE/ParE_toxin"/>
</dbReference>
<protein>
    <submittedName>
        <fullName evidence="1">Type II toxin-antitoxin system RelE/ParE family toxin</fullName>
    </submittedName>
</protein>
<dbReference type="RefSeq" id="WP_217864696.1">
    <property type="nucleotide sequence ID" value="NZ_JAHSTX010000001.1"/>
</dbReference>
<evidence type="ECO:0000313" key="2">
    <source>
        <dbReference type="Proteomes" id="UP001048763"/>
    </source>
</evidence>
<dbReference type="Proteomes" id="UP001048763">
    <property type="component" value="Unassembled WGS sequence"/>
</dbReference>
<dbReference type="PANTHER" id="PTHR33755">
    <property type="entry name" value="TOXIN PARE1-RELATED"/>
    <property type="match status" value="1"/>
</dbReference>
<dbReference type="InterPro" id="IPR051803">
    <property type="entry name" value="TA_system_RelE-like_toxin"/>
</dbReference>